<reference evidence="3 4" key="1">
    <citation type="journal article" date="2014" name="PLoS ONE">
        <title>Genome Sequence of Candidatus Nitrososphaera evergladensis from Group I.1b Enriched from Everglades Soil Reveals Novel Genomic Features of the Ammonia-Oxidizing Archaea.</title>
        <authorList>
            <person name="Zhalnina K.V."/>
            <person name="Dias R."/>
            <person name="Leonard M.T."/>
            <person name="Dorr de Quadros P."/>
            <person name="Camargo F.A."/>
            <person name="Drew J.C."/>
            <person name="Farmerie W.G."/>
            <person name="Daroub S.H."/>
            <person name="Triplett E.W."/>
        </authorList>
    </citation>
    <scope>NUCLEOTIDE SEQUENCE [LARGE SCALE GENOMIC DNA]</scope>
    <source>
        <strain evidence="3 4">SR1</strain>
    </source>
</reference>
<dbReference type="Pfam" id="PF03413">
    <property type="entry name" value="PepSY"/>
    <property type="match status" value="1"/>
</dbReference>
<evidence type="ECO:0000313" key="4">
    <source>
        <dbReference type="Proteomes" id="UP000028194"/>
    </source>
</evidence>
<feature type="transmembrane region" description="Helical" evidence="1">
    <location>
        <begin position="20"/>
        <end position="38"/>
    </location>
</feature>
<feature type="domain" description="PepSY" evidence="2">
    <location>
        <begin position="122"/>
        <end position="153"/>
    </location>
</feature>
<keyword evidence="1" id="KW-1133">Transmembrane helix</keyword>
<accession>A0A075MTB3</accession>
<dbReference type="InterPro" id="IPR025711">
    <property type="entry name" value="PepSY"/>
</dbReference>
<dbReference type="KEGG" id="nev:NTE_02765"/>
<dbReference type="HOGENOM" id="CLU_1590939_0_0_2"/>
<keyword evidence="1" id="KW-0812">Transmembrane</keyword>
<organism evidence="3 4">
    <name type="scientific">Candidatus Nitrososphaera evergladensis SR1</name>
    <dbReference type="NCBI Taxonomy" id="1459636"/>
    <lineage>
        <taxon>Archaea</taxon>
        <taxon>Nitrososphaerota</taxon>
        <taxon>Nitrososphaeria</taxon>
        <taxon>Nitrososphaerales</taxon>
        <taxon>Nitrososphaeraceae</taxon>
        <taxon>Nitrososphaera</taxon>
    </lineage>
</organism>
<keyword evidence="1" id="KW-0472">Membrane</keyword>
<protein>
    <submittedName>
        <fullName evidence="3">Peptidase propeptide domain-containing protein</fullName>
    </submittedName>
</protein>
<dbReference type="EMBL" id="CP007174">
    <property type="protein sequence ID" value="AIF84806.1"/>
    <property type="molecule type" value="Genomic_DNA"/>
</dbReference>
<evidence type="ECO:0000259" key="2">
    <source>
        <dbReference type="Pfam" id="PF03413"/>
    </source>
</evidence>
<dbReference type="AlphaFoldDB" id="A0A075MTB3"/>
<dbReference type="Proteomes" id="UP000028194">
    <property type="component" value="Chromosome"/>
</dbReference>
<sequence>MSSATNGSQGLKKNKMSLRVLTVALFAFGIFAAAALLYQQKFAASSKPYAISKDDATRIALNQVDREPNRDASLFPDKESTAKLIHVTANGLAFMADDEKSPSADMWLYTKEHRFLQAYWNQHFWHVEVTTSGNDGYRGYYYLIDAKSGQVIGNDRDLAFFDLSATDP</sequence>
<dbReference type="RefSeq" id="WP_148701315.1">
    <property type="nucleotide sequence ID" value="NZ_CP007174.1"/>
</dbReference>
<name>A0A075MTB3_9ARCH</name>
<dbReference type="GeneID" id="41598454"/>
<dbReference type="STRING" id="1459636.NTE_02765"/>
<evidence type="ECO:0000313" key="3">
    <source>
        <dbReference type="EMBL" id="AIF84806.1"/>
    </source>
</evidence>
<evidence type="ECO:0000256" key="1">
    <source>
        <dbReference type="SAM" id="Phobius"/>
    </source>
</evidence>
<keyword evidence="4" id="KW-1185">Reference proteome</keyword>
<gene>
    <name evidence="3" type="ORF">NTE_02765</name>
</gene>
<dbReference type="OrthoDB" id="374810at2157"/>
<proteinExistence type="predicted"/>